<dbReference type="SUPFAM" id="SSF55781">
    <property type="entry name" value="GAF domain-like"/>
    <property type="match status" value="2"/>
</dbReference>
<evidence type="ECO:0000259" key="5">
    <source>
        <dbReference type="PROSITE" id="PS51077"/>
    </source>
</evidence>
<feature type="domain" description="HTH iclR-type" evidence="5">
    <location>
        <begin position="6"/>
        <end position="65"/>
    </location>
</feature>
<gene>
    <name evidence="7" type="ORF">KY5_3284</name>
</gene>
<keyword evidence="2" id="KW-0238">DNA-binding</keyword>
<keyword evidence="3" id="KW-0804">Transcription</keyword>
<dbReference type="InterPro" id="IPR036390">
    <property type="entry name" value="WH_DNA-bd_sf"/>
</dbReference>
<accession>A0A291Q9K1</accession>
<feature type="compositionally biased region" description="Basic and acidic residues" evidence="4">
    <location>
        <begin position="294"/>
        <end position="306"/>
    </location>
</feature>
<dbReference type="Gene3D" id="3.30.450.40">
    <property type="match status" value="2"/>
</dbReference>
<dbReference type="InterPro" id="IPR005471">
    <property type="entry name" value="Tscrpt_reg_IclR_N"/>
</dbReference>
<keyword evidence="8" id="KW-1185">Reference proteome</keyword>
<evidence type="ECO:0000256" key="4">
    <source>
        <dbReference type="SAM" id="MobiDB-lite"/>
    </source>
</evidence>
<dbReference type="AlphaFoldDB" id="A0A291Q9K1"/>
<evidence type="ECO:0000259" key="6">
    <source>
        <dbReference type="PROSITE" id="PS51078"/>
    </source>
</evidence>
<protein>
    <submittedName>
        <fullName evidence="7">Transcriptional regulator, IclR family</fullName>
    </submittedName>
</protein>
<dbReference type="SUPFAM" id="SSF46785">
    <property type="entry name" value="Winged helix' DNA-binding domain"/>
    <property type="match status" value="2"/>
</dbReference>
<evidence type="ECO:0000313" key="8">
    <source>
        <dbReference type="Proteomes" id="UP000221011"/>
    </source>
</evidence>
<feature type="domain" description="HTH iclR-type" evidence="5">
    <location>
        <begin position="381"/>
        <end position="442"/>
    </location>
</feature>
<dbReference type="Pfam" id="PF01614">
    <property type="entry name" value="IclR_C"/>
    <property type="match status" value="2"/>
</dbReference>
<evidence type="ECO:0000256" key="2">
    <source>
        <dbReference type="ARBA" id="ARBA00023125"/>
    </source>
</evidence>
<dbReference type="InterPro" id="IPR050707">
    <property type="entry name" value="HTH_MetabolicPath_Reg"/>
</dbReference>
<reference evidence="7 8" key="1">
    <citation type="submission" date="2017-08" db="EMBL/GenBank/DDBJ databases">
        <title>Complete Genome Sequence of Streptomyces formicae KY5, the formicamycin producer.</title>
        <authorList>
            <person name="Holmes N.A."/>
            <person name="Devine R."/>
            <person name="Qin Z."/>
            <person name="Seipke R.F."/>
            <person name="Wilkinson B."/>
            <person name="Hutchings M.I."/>
        </authorList>
    </citation>
    <scope>NUCLEOTIDE SEQUENCE [LARGE SCALE GENOMIC DNA]</scope>
    <source>
        <strain evidence="7 8">KY5</strain>
    </source>
</reference>
<dbReference type="PROSITE" id="PS51077">
    <property type="entry name" value="HTH_ICLR"/>
    <property type="match status" value="2"/>
</dbReference>
<name>A0A291Q9K1_9ACTN</name>
<dbReference type="Gene3D" id="1.10.10.10">
    <property type="entry name" value="Winged helix-like DNA-binding domain superfamily/Winged helix DNA-binding domain"/>
    <property type="match status" value="2"/>
</dbReference>
<dbReference type="KEGG" id="sfk:KY5_3284"/>
<feature type="region of interest" description="Disordered" evidence="4">
    <location>
        <begin position="259"/>
        <end position="379"/>
    </location>
</feature>
<feature type="compositionally biased region" description="Low complexity" evidence="4">
    <location>
        <begin position="317"/>
        <end position="352"/>
    </location>
</feature>
<dbReference type="Pfam" id="PF09339">
    <property type="entry name" value="HTH_IclR"/>
    <property type="match status" value="2"/>
</dbReference>
<dbReference type="PANTHER" id="PTHR30136:SF34">
    <property type="entry name" value="TRANSCRIPTIONAL REGULATOR"/>
    <property type="match status" value="1"/>
</dbReference>
<proteinExistence type="predicted"/>
<dbReference type="InterPro" id="IPR014757">
    <property type="entry name" value="Tscrpt_reg_IclR_C"/>
</dbReference>
<dbReference type="PROSITE" id="PS51078">
    <property type="entry name" value="ICLR_ED"/>
    <property type="match status" value="2"/>
</dbReference>
<dbReference type="EMBL" id="CP022685">
    <property type="protein sequence ID" value="ATL28302.1"/>
    <property type="molecule type" value="Genomic_DNA"/>
</dbReference>
<keyword evidence="1" id="KW-0805">Transcription regulation</keyword>
<dbReference type="GO" id="GO:0003677">
    <property type="term" value="F:DNA binding"/>
    <property type="evidence" value="ECO:0007669"/>
    <property type="project" value="UniProtKB-KW"/>
</dbReference>
<dbReference type="RefSeq" id="WP_234362750.1">
    <property type="nucleotide sequence ID" value="NZ_CP022685.1"/>
</dbReference>
<dbReference type="GO" id="GO:0003700">
    <property type="term" value="F:DNA-binding transcription factor activity"/>
    <property type="evidence" value="ECO:0007669"/>
    <property type="project" value="TreeGrafter"/>
</dbReference>
<dbReference type="SMART" id="SM00346">
    <property type="entry name" value="HTH_ICLR"/>
    <property type="match status" value="2"/>
</dbReference>
<feature type="domain" description="IclR-ED" evidence="6">
    <location>
        <begin position="66"/>
        <end position="258"/>
    </location>
</feature>
<dbReference type="Proteomes" id="UP000221011">
    <property type="component" value="Chromosome"/>
</dbReference>
<dbReference type="InterPro" id="IPR029016">
    <property type="entry name" value="GAF-like_dom_sf"/>
</dbReference>
<feature type="compositionally biased region" description="Gly residues" evidence="4">
    <location>
        <begin position="259"/>
        <end position="275"/>
    </location>
</feature>
<dbReference type="PANTHER" id="PTHR30136">
    <property type="entry name" value="HELIX-TURN-HELIX TRANSCRIPTIONAL REGULATOR, ICLR FAMILY"/>
    <property type="match status" value="1"/>
</dbReference>
<organism evidence="7 8">
    <name type="scientific">Streptomyces formicae</name>
    <dbReference type="NCBI Taxonomy" id="1616117"/>
    <lineage>
        <taxon>Bacteria</taxon>
        <taxon>Bacillati</taxon>
        <taxon>Actinomycetota</taxon>
        <taxon>Actinomycetes</taxon>
        <taxon>Kitasatosporales</taxon>
        <taxon>Streptomycetaceae</taxon>
        <taxon>Streptomyces</taxon>
    </lineage>
</organism>
<evidence type="ECO:0000256" key="3">
    <source>
        <dbReference type="ARBA" id="ARBA00023163"/>
    </source>
</evidence>
<dbReference type="InterPro" id="IPR036388">
    <property type="entry name" value="WH-like_DNA-bd_sf"/>
</dbReference>
<feature type="domain" description="IclR-ED" evidence="6">
    <location>
        <begin position="443"/>
        <end position="627"/>
    </location>
</feature>
<sequence>MPEESVRPLERGLAVLRALTQADGARASDLVRATGLARATVDRVVATLARLGYVRVRGQELHLAPRLMELGNAYLAASGLTGEVAARTARLADELDESVSLAVPDGDGVRFVTQAARRRAMSVAFRIGDLLPPERCAPGALFAAAWDEEMWAAWRARVAAGPAGDAFPALPPDPAPTPPPDLASRVAHSLRTGWALDDQLIEPGLIAVAVPVRDGTGRVRYALSAVSHTSRHSANAFAKAMLPRLRAEAECLEGLAGSGAGAGPGADVGTGGGAGAEPDARAGAGTGRGAEAGADAHTKPHAEARADAGAGAGAGAGAETDAGAGSGADAGTEADAGAGSGAETDAGAEASAGPPPTAGGPAGAQYPGPAEDGAESGPGFLQSLARGLAVLRALGEARGDGLPLTALAAATGLPRATARRCLHTLRQEGYAAHEGGLYRPLPRILELGHAALSRLGFAELAEPHLRDLADRVHQSASVTVLDGADILYVARAATVRVMSVRITVGTRFPAYATAMGRVLLAGLPGEERARLLKATPPRALTAHTVTDPDALTRILERAESEGHATADQELEEGLRSVAVPVRDATGRVVAALNVARHAGPEPLDATRDALLPALRETARAIESDLHTAARFNTVRLP</sequence>
<evidence type="ECO:0000313" key="7">
    <source>
        <dbReference type="EMBL" id="ATL28302.1"/>
    </source>
</evidence>
<evidence type="ECO:0000256" key="1">
    <source>
        <dbReference type="ARBA" id="ARBA00023015"/>
    </source>
</evidence>
<dbReference type="GO" id="GO:0045892">
    <property type="term" value="P:negative regulation of DNA-templated transcription"/>
    <property type="evidence" value="ECO:0007669"/>
    <property type="project" value="TreeGrafter"/>
</dbReference>